<dbReference type="EMBL" id="LLXJ01000254">
    <property type="protein sequence ID" value="PKC12356.1"/>
    <property type="molecule type" value="Genomic_DNA"/>
</dbReference>
<sequence>MIESIIGKVDRTALIVDDVNLKETFEDYCNECDNIFDIEAFKVSYNILKSGEFEEISITYNFLEVPVESSKHQCNANINPIIDRVLKSKYADGLVYLWQSNKELVWIIRNVLKQRIILHLRDGILDNKDLMSFGAFDHHTEVSLF</sequence>
<evidence type="ECO:0000313" key="1">
    <source>
        <dbReference type="EMBL" id="PKC12356.1"/>
    </source>
</evidence>
<dbReference type="VEuPathDB" id="FungiDB:RhiirFUN_002731"/>
<organism evidence="1 2">
    <name type="scientific">Rhizophagus irregularis</name>
    <dbReference type="NCBI Taxonomy" id="588596"/>
    <lineage>
        <taxon>Eukaryota</taxon>
        <taxon>Fungi</taxon>
        <taxon>Fungi incertae sedis</taxon>
        <taxon>Mucoromycota</taxon>
        <taxon>Glomeromycotina</taxon>
        <taxon>Glomeromycetes</taxon>
        <taxon>Glomerales</taxon>
        <taxon>Glomeraceae</taxon>
        <taxon>Rhizophagus</taxon>
    </lineage>
</organism>
<evidence type="ECO:0000313" key="2">
    <source>
        <dbReference type="Proteomes" id="UP000232722"/>
    </source>
</evidence>
<dbReference type="Proteomes" id="UP000232722">
    <property type="component" value="Unassembled WGS sequence"/>
</dbReference>
<name>A0A2N0Q002_9GLOM</name>
<protein>
    <submittedName>
        <fullName evidence="1">Uncharacterized protein</fullName>
    </submittedName>
</protein>
<reference evidence="1 2" key="2">
    <citation type="submission" date="2017-09" db="EMBL/GenBank/DDBJ databases">
        <title>Extensive intraspecific genome diversity in a model arbuscular mycorrhizal fungus.</title>
        <authorList>
            <person name="Chen E.C."/>
            <person name="Morin E."/>
            <person name="Beaudet D."/>
            <person name="Noel J."/>
            <person name="Ndikumana S."/>
            <person name="Charron P."/>
            <person name="St-Onge C."/>
            <person name="Giorgi J."/>
            <person name="Grigoriev I.V."/>
            <person name="Roux C."/>
            <person name="Martin F.M."/>
            <person name="Corradi N."/>
        </authorList>
    </citation>
    <scope>NUCLEOTIDE SEQUENCE [LARGE SCALE GENOMIC DNA]</scope>
    <source>
        <strain evidence="1 2">A5</strain>
    </source>
</reference>
<gene>
    <name evidence="1" type="ORF">RhiirA5_411904</name>
</gene>
<accession>A0A2N0Q002</accession>
<dbReference type="AlphaFoldDB" id="A0A2N0Q002"/>
<reference evidence="1 2" key="1">
    <citation type="submission" date="2016-04" db="EMBL/GenBank/DDBJ databases">
        <title>Genome analyses suggest a sexual origin of heterokaryosis in a supposedly ancient asexual fungus.</title>
        <authorList>
            <person name="Ropars J."/>
            <person name="Sedzielewska K."/>
            <person name="Noel J."/>
            <person name="Charron P."/>
            <person name="Farinelli L."/>
            <person name="Marton T."/>
            <person name="Kruger M."/>
            <person name="Pelin A."/>
            <person name="Brachmann A."/>
            <person name="Corradi N."/>
        </authorList>
    </citation>
    <scope>NUCLEOTIDE SEQUENCE [LARGE SCALE GENOMIC DNA]</scope>
    <source>
        <strain evidence="1 2">A5</strain>
    </source>
</reference>
<proteinExistence type="predicted"/>
<comment type="caution">
    <text evidence="1">The sequence shown here is derived from an EMBL/GenBank/DDBJ whole genome shotgun (WGS) entry which is preliminary data.</text>
</comment>
<dbReference type="VEuPathDB" id="FungiDB:FUN_010933"/>
<dbReference type="VEuPathDB" id="FungiDB:RhiirA1_512600"/>